<accession>A0A4C1X4P6</accession>
<reference evidence="1 2" key="1">
    <citation type="journal article" date="2019" name="Commun. Biol.">
        <title>The bagworm genome reveals a unique fibroin gene that provides high tensile strength.</title>
        <authorList>
            <person name="Kono N."/>
            <person name="Nakamura H."/>
            <person name="Ohtoshi R."/>
            <person name="Tomita M."/>
            <person name="Numata K."/>
            <person name="Arakawa K."/>
        </authorList>
    </citation>
    <scope>NUCLEOTIDE SEQUENCE [LARGE SCALE GENOMIC DNA]</scope>
</reference>
<comment type="caution">
    <text evidence="1">The sequence shown here is derived from an EMBL/GenBank/DDBJ whole genome shotgun (WGS) entry which is preliminary data.</text>
</comment>
<keyword evidence="2" id="KW-1185">Reference proteome</keyword>
<organism evidence="1 2">
    <name type="scientific">Eumeta variegata</name>
    <name type="common">Bagworm moth</name>
    <name type="synonym">Eumeta japonica</name>
    <dbReference type="NCBI Taxonomy" id="151549"/>
    <lineage>
        <taxon>Eukaryota</taxon>
        <taxon>Metazoa</taxon>
        <taxon>Ecdysozoa</taxon>
        <taxon>Arthropoda</taxon>
        <taxon>Hexapoda</taxon>
        <taxon>Insecta</taxon>
        <taxon>Pterygota</taxon>
        <taxon>Neoptera</taxon>
        <taxon>Endopterygota</taxon>
        <taxon>Lepidoptera</taxon>
        <taxon>Glossata</taxon>
        <taxon>Ditrysia</taxon>
        <taxon>Tineoidea</taxon>
        <taxon>Psychidae</taxon>
        <taxon>Oiketicinae</taxon>
        <taxon>Eumeta</taxon>
    </lineage>
</organism>
<gene>
    <name evidence="1" type="ORF">EVAR_39933_1</name>
</gene>
<dbReference type="Proteomes" id="UP000299102">
    <property type="component" value="Unassembled WGS sequence"/>
</dbReference>
<proteinExistence type="predicted"/>
<evidence type="ECO:0000313" key="1">
    <source>
        <dbReference type="EMBL" id="GBP57294.1"/>
    </source>
</evidence>
<dbReference type="AlphaFoldDB" id="A0A4C1X4P6"/>
<protein>
    <submittedName>
        <fullName evidence="1">Uncharacterized protein</fullName>
    </submittedName>
</protein>
<evidence type="ECO:0000313" key="2">
    <source>
        <dbReference type="Proteomes" id="UP000299102"/>
    </source>
</evidence>
<sequence>MRHGACVETMAPGRAGRAGRPLSSPPSAIKMSLCLASAAAGHSAGDLYGATTTSAATANKQLLLNAVNDSREENLVPAYSGALELILLVNCVADLFDKNKMEENWRRRMMEKGLGLWPRGTDGRGCGVMEVKYPQELSSTR</sequence>
<name>A0A4C1X4P6_EUMVA</name>
<dbReference type="EMBL" id="BGZK01000713">
    <property type="protein sequence ID" value="GBP57294.1"/>
    <property type="molecule type" value="Genomic_DNA"/>
</dbReference>